<dbReference type="STRING" id="515622.bpr_I0288"/>
<evidence type="ECO:0000256" key="1">
    <source>
        <dbReference type="ARBA" id="ARBA00093462"/>
    </source>
</evidence>
<proteinExistence type="inferred from homology"/>
<organism evidence="3 4">
    <name type="scientific">Butyrivibrio proteoclasticus (strain ATCC 51982 / DSM 14932 / B316)</name>
    <name type="common">Clostridium proteoclasticum</name>
    <dbReference type="NCBI Taxonomy" id="515622"/>
    <lineage>
        <taxon>Bacteria</taxon>
        <taxon>Bacillati</taxon>
        <taxon>Bacillota</taxon>
        <taxon>Clostridia</taxon>
        <taxon>Lachnospirales</taxon>
        <taxon>Lachnospiraceae</taxon>
        <taxon>Butyrivibrio</taxon>
    </lineage>
</organism>
<dbReference type="AlphaFoldDB" id="E0RYF5"/>
<protein>
    <submittedName>
        <fullName evidence="3">Primosome protein DnaD</fullName>
    </submittedName>
</protein>
<name>E0RYF5_BUTPB</name>
<dbReference type="RefSeq" id="WP_013279693.1">
    <property type="nucleotide sequence ID" value="NC_014387.1"/>
</dbReference>
<evidence type="ECO:0000313" key="4">
    <source>
        <dbReference type="Proteomes" id="UP000001299"/>
    </source>
</evidence>
<evidence type="ECO:0000313" key="3">
    <source>
        <dbReference type="EMBL" id="ADL33036.1"/>
    </source>
</evidence>
<reference evidence="3 4" key="1">
    <citation type="journal article" date="2010" name="PLoS ONE">
        <title>The glycobiome of the rumen bacterium Butyrivibrio proteoclasticus B316(T) highlights adaptation to a polysaccharide-rich environment.</title>
        <authorList>
            <person name="Kelly W.J."/>
            <person name="Leahy S.C."/>
            <person name="Altermann E."/>
            <person name="Yeoman C.J."/>
            <person name="Dunne J.C."/>
            <person name="Kong Z."/>
            <person name="Pacheco D.M."/>
            <person name="Li D."/>
            <person name="Noel S.J."/>
            <person name="Moon C.D."/>
            <person name="Cookson A.L."/>
            <person name="Attwood G.T."/>
        </authorList>
    </citation>
    <scope>NUCLEOTIDE SEQUENCE [LARGE SCALE GENOMIC DNA]</scope>
    <source>
        <strain evidence="4">ATCC 51982 / DSM 14932 / B316</strain>
    </source>
</reference>
<dbReference type="Pfam" id="PF07261">
    <property type="entry name" value="DnaB_2"/>
    <property type="match status" value="2"/>
</dbReference>
<comment type="similarity">
    <text evidence="1">Belongs to the DnaB/DnaD family.</text>
</comment>
<dbReference type="Gene3D" id="1.10.10.630">
    <property type="entry name" value="DnaD domain-like"/>
    <property type="match status" value="2"/>
</dbReference>
<gene>
    <name evidence="3" type="primary">dnaD</name>
    <name evidence="3" type="ordered locus">bpr_I0288</name>
</gene>
<dbReference type="InterPro" id="IPR017019">
    <property type="entry name" value="DNA_replication_prd_bac"/>
</dbReference>
<dbReference type="NCBIfam" id="TIGR01446">
    <property type="entry name" value="DnaD_dom"/>
    <property type="match status" value="2"/>
</dbReference>
<dbReference type="KEGG" id="bpb:bpr_I0288"/>
<dbReference type="PANTHER" id="PTHR37293">
    <property type="entry name" value="PHAGE REPLICATION PROTEIN-RELATED"/>
    <property type="match status" value="1"/>
</dbReference>
<accession>E0RYF5</accession>
<dbReference type="InterPro" id="IPR006343">
    <property type="entry name" value="DnaB/C_C"/>
</dbReference>
<dbReference type="InterPro" id="IPR053162">
    <property type="entry name" value="DnaD"/>
</dbReference>
<feature type="domain" description="DnaB/C C-terminal" evidence="2">
    <location>
        <begin position="155"/>
        <end position="226"/>
    </location>
</feature>
<dbReference type="InterPro" id="IPR034829">
    <property type="entry name" value="DnaD-like_sf"/>
</dbReference>
<keyword evidence="4" id="KW-1185">Reference proteome</keyword>
<dbReference type="PANTHER" id="PTHR37293:SF5">
    <property type="entry name" value="DNA REPLICATION PROTEIN"/>
    <property type="match status" value="1"/>
</dbReference>
<dbReference type="eggNOG" id="COG3935">
    <property type="taxonomic scope" value="Bacteria"/>
</dbReference>
<dbReference type="PIRSF" id="PIRSF033722">
    <property type="entry name" value="DnaD_CA_C3587_prd"/>
    <property type="match status" value="1"/>
</dbReference>
<dbReference type="Proteomes" id="UP000001299">
    <property type="component" value="Chromosome 1"/>
</dbReference>
<dbReference type="HOGENOM" id="CLU_050990_1_0_9"/>
<sequence>MMGKVTISHSMGEDSTNVSNIFIDEYMQDANDAQLKVYLFLLRMMASNLPTSVPDLADKFNHTEKDVIRALKYWEKKGLISLVYDADQNLTSIHMEEIVTHKGYGRRKEDSVIHALPPIQKAPVAEVSEPVYEKPHYTAAQLRDFKETSGSGIMFIAEQYYGRPLNPSEMSTIYYIHDELKFSDELLDYLMQYCVDNHKSDFRYMEKVAISWNQEGIKTPRQARAESYKHDGDIISVMKALGMENSPTVTEGSVISSWRGELEFSMDIIMEACERTVMATQKNRLKYCDSILRSWHKSKVTSREDIARLDDAHTADLRKKKAKASVSSIDVKARLDESYIRPNGSQNHFNQFQQNTYNFAELESKLLDN</sequence>
<dbReference type="EMBL" id="CP001810">
    <property type="protein sequence ID" value="ADL33036.1"/>
    <property type="molecule type" value="Genomic_DNA"/>
</dbReference>
<dbReference type="SUPFAM" id="SSF158499">
    <property type="entry name" value="DnaD domain-like"/>
    <property type="match status" value="2"/>
</dbReference>
<feature type="domain" description="DnaB/C C-terminal" evidence="2">
    <location>
        <begin position="247"/>
        <end position="306"/>
    </location>
</feature>
<evidence type="ECO:0000259" key="2">
    <source>
        <dbReference type="Pfam" id="PF07261"/>
    </source>
</evidence>